<gene>
    <name evidence="7" type="ORF">PVK37_23740</name>
</gene>
<evidence type="ECO:0000313" key="7">
    <source>
        <dbReference type="EMBL" id="WDZ83452.1"/>
    </source>
</evidence>
<keyword evidence="4" id="KW-0408">Iron</keyword>
<keyword evidence="2" id="KW-0479">Metal-binding</keyword>
<dbReference type="GO" id="GO:0051213">
    <property type="term" value="F:dioxygenase activity"/>
    <property type="evidence" value="ECO:0007669"/>
    <property type="project" value="UniProtKB-KW"/>
</dbReference>
<protein>
    <submittedName>
        <fullName evidence="7">Aromatic ring-hydroxylating dioxygenase subunit alpha</fullName>
    </submittedName>
</protein>
<evidence type="ECO:0000256" key="3">
    <source>
        <dbReference type="ARBA" id="ARBA00023002"/>
    </source>
</evidence>
<dbReference type="PANTHER" id="PTHR21266">
    <property type="entry name" value="IRON-SULFUR DOMAIN CONTAINING PROTEIN"/>
    <property type="match status" value="1"/>
</dbReference>
<dbReference type="Pfam" id="PF19112">
    <property type="entry name" value="VanA_C"/>
    <property type="match status" value="1"/>
</dbReference>
<feature type="domain" description="Rieske" evidence="6">
    <location>
        <begin position="20"/>
        <end position="123"/>
    </location>
</feature>
<dbReference type="CDD" id="cd03469">
    <property type="entry name" value="Rieske_RO_Alpha_N"/>
    <property type="match status" value="1"/>
</dbReference>
<organism evidence="7 8">
    <name type="scientific">Micromonospora cathayae</name>
    <dbReference type="NCBI Taxonomy" id="3028804"/>
    <lineage>
        <taxon>Bacteria</taxon>
        <taxon>Bacillati</taxon>
        <taxon>Actinomycetota</taxon>
        <taxon>Actinomycetes</taxon>
        <taxon>Micromonosporales</taxon>
        <taxon>Micromonosporaceae</taxon>
        <taxon>Micromonospora</taxon>
    </lineage>
</organism>
<evidence type="ECO:0000256" key="5">
    <source>
        <dbReference type="ARBA" id="ARBA00023014"/>
    </source>
</evidence>
<dbReference type="Gene3D" id="3.90.380.10">
    <property type="entry name" value="Naphthalene 1,2-dioxygenase Alpha Subunit, Chain A, domain 1"/>
    <property type="match status" value="1"/>
</dbReference>
<evidence type="ECO:0000256" key="2">
    <source>
        <dbReference type="ARBA" id="ARBA00022723"/>
    </source>
</evidence>
<keyword evidence="1" id="KW-0001">2Fe-2S</keyword>
<dbReference type="InterPro" id="IPR044043">
    <property type="entry name" value="VanA_C_cat"/>
</dbReference>
<dbReference type="Gene3D" id="2.102.10.10">
    <property type="entry name" value="Rieske [2Fe-2S] iron-sulphur domain"/>
    <property type="match status" value="1"/>
</dbReference>
<dbReference type="InterPro" id="IPR017941">
    <property type="entry name" value="Rieske_2Fe-2S"/>
</dbReference>
<keyword evidence="3" id="KW-0560">Oxidoreductase</keyword>
<dbReference type="EMBL" id="CP118615">
    <property type="protein sequence ID" value="WDZ83452.1"/>
    <property type="molecule type" value="Genomic_DNA"/>
</dbReference>
<dbReference type="SUPFAM" id="SSF50022">
    <property type="entry name" value="ISP domain"/>
    <property type="match status" value="1"/>
</dbReference>
<evidence type="ECO:0000256" key="4">
    <source>
        <dbReference type="ARBA" id="ARBA00023004"/>
    </source>
</evidence>
<dbReference type="RefSeq" id="WP_275029972.1">
    <property type="nucleotide sequence ID" value="NZ_CP118615.1"/>
</dbReference>
<keyword evidence="8" id="KW-1185">Reference proteome</keyword>
<proteinExistence type="predicted"/>
<evidence type="ECO:0000313" key="8">
    <source>
        <dbReference type="Proteomes" id="UP001219605"/>
    </source>
</evidence>
<dbReference type="PROSITE" id="PS51296">
    <property type="entry name" value="RIESKE"/>
    <property type="match status" value="1"/>
</dbReference>
<accession>A0ABY7ZKD7</accession>
<keyword evidence="7" id="KW-0223">Dioxygenase</keyword>
<dbReference type="Pfam" id="PF00355">
    <property type="entry name" value="Rieske"/>
    <property type="match status" value="1"/>
</dbReference>
<sequence>MSSPSPEAVAGYLSAMRPFWHPVLRSADLTDRPVRVVLLDEAISLTRLDGEVAAFPDVCRHLGAALSLGDVVDGRVLRCRYHGWQYDKTGRCVEIPLRGDGKIPAQARVRRLHSQERYGLIWVCLADEPQGDLPPYPEYDDPEFHKNELVRHAEWRASVPRLVMAALDDTHFSWVHPDVLGVAGQPLLPQRLGEQPVAVSADGVLTSRYRTSMPESPMVAEGGDRATAVRTVDVEFHNVATVNSMKNVIHSAAGVSVTWNVYQPVSHDRTISFTQLSRTYDRDPAHDQLWEEFNLGIKEQDREIVESQQPWLLPPLRAQVILYLRPEDVPLVEFQKLMERLGVPQL</sequence>
<reference evidence="7 8" key="1">
    <citation type="submission" date="2023-02" db="EMBL/GenBank/DDBJ databases">
        <authorList>
            <person name="Mo P."/>
        </authorList>
    </citation>
    <scope>NUCLEOTIDE SEQUENCE [LARGE SCALE GENOMIC DNA]</scope>
    <source>
        <strain evidence="7 8">HUAS 3</strain>
    </source>
</reference>
<dbReference type="PANTHER" id="PTHR21266:SF60">
    <property type="entry name" value="3-KETOSTEROID-9-ALPHA-MONOOXYGENASE, OXYGENASE COMPONENT"/>
    <property type="match status" value="1"/>
</dbReference>
<dbReference type="Proteomes" id="UP001219605">
    <property type="component" value="Chromosome"/>
</dbReference>
<dbReference type="InterPro" id="IPR036922">
    <property type="entry name" value="Rieske_2Fe-2S_sf"/>
</dbReference>
<dbReference type="InterPro" id="IPR050584">
    <property type="entry name" value="Cholesterol_7-desaturase"/>
</dbReference>
<dbReference type="SUPFAM" id="SSF55961">
    <property type="entry name" value="Bet v1-like"/>
    <property type="match status" value="1"/>
</dbReference>
<evidence type="ECO:0000259" key="6">
    <source>
        <dbReference type="PROSITE" id="PS51296"/>
    </source>
</evidence>
<name>A0ABY7ZKD7_9ACTN</name>
<keyword evidence="5" id="KW-0411">Iron-sulfur</keyword>
<evidence type="ECO:0000256" key="1">
    <source>
        <dbReference type="ARBA" id="ARBA00022714"/>
    </source>
</evidence>